<evidence type="ECO:0000313" key="5">
    <source>
        <dbReference type="Proteomes" id="UP000619743"/>
    </source>
</evidence>
<dbReference type="SUPFAM" id="SSF51735">
    <property type="entry name" value="NAD(P)-binding Rossmann-fold domains"/>
    <property type="match status" value="1"/>
</dbReference>
<feature type="domain" description="NAD-dependent epimerase/dehydratase" evidence="3">
    <location>
        <begin position="5"/>
        <end position="226"/>
    </location>
</feature>
<dbReference type="Proteomes" id="UP000619743">
    <property type="component" value="Unassembled WGS sequence"/>
</dbReference>
<dbReference type="PANTHER" id="PTHR43000">
    <property type="entry name" value="DTDP-D-GLUCOSE 4,6-DEHYDRATASE-RELATED"/>
    <property type="match status" value="1"/>
</dbReference>
<dbReference type="InterPro" id="IPR001509">
    <property type="entry name" value="Epimerase_deHydtase"/>
</dbReference>
<sequence length="301" mass="33443">MAKRVLITGIDGFTGHHLRSLLEASGFDVYGISRTQSSEDTYVAELLDIDALEQVVKKVNPNYVIHLAAISFVQHGSASEIYQTNVIGTLNLLEALKRNAHQLQSVIIASSANIYGNDCSGKISEESLPAPVNYYAASKASMELAVAPYFYDLPLTIVRPFNYTGAGQSNNFLIPKIVSHFAQGKRVIELGNTNISRDFSDVRDVVCCYKDLMLNSQSIGKIFNVCSGKSVSLNEIIAKLERIAGYSISITTNPDFVRKNDVLDLWGSNDLLYKTIDYRYKFDMDLTLSWMFESFKGQTSE</sequence>
<accession>A0A8J2U5D8</accession>
<comment type="pathway">
    <text evidence="1">Bacterial outer membrane biogenesis; LPS O-antigen biosynthesis.</text>
</comment>
<reference evidence="5" key="1">
    <citation type="journal article" date="2019" name="Int. J. Syst. Evol. Microbiol.">
        <title>The Global Catalogue of Microorganisms (GCM) 10K type strain sequencing project: providing services to taxonomists for standard genome sequencing and annotation.</title>
        <authorList>
            <consortium name="The Broad Institute Genomics Platform"/>
            <consortium name="The Broad Institute Genome Sequencing Center for Infectious Disease"/>
            <person name="Wu L."/>
            <person name="Ma J."/>
        </authorList>
    </citation>
    <scope>NUCLEOTIDE SEQUENCE [LARGE SCALE GENOMIC DNA]</scope>
    <source>
        <strain evidence="5">CGMCC 1.10130</strain>
    </source>
</reference>
<comment type="similarity">
    <text evidence="2">Belongs to the NAD(P)-dependent epimerase/dehydratase family.</text>
</comment>
<dbReference type="RefSeq" id="WP_087505723.1">
    <property type="nucleotide sequence ID" value="NZ_BMDX01000009.1"/>
</dbReference>
<comment type="caution">
    <text evidence="4">The sequence shown here is derived from an EMBL/GenBank/DDBJ whole genome shotgun (WGS) entry which is preliminary data.</text>
</comment>
<evidence type="ECO:0000256" key="2">
    <source>
        <dbReference type="ARBA" id="ARBA00007637"/>
    </source>
</evidence>
<dbReference type="Gene3D" id="3.90.25.10">
    <property type="entry name" value="UDP-galactose 4-epimerase, domain 1"/>
    <property type="match status" value="1"/>
</dbReference>
<name>A0A8J2U5D8_9GAMM</name>
<dbReference type="EMBL" id="BMDX01000009">
    <property type="protein sequence ID" value="GGA78501.1"/>
    <property type="molecule type" value="Genomic_DNA"/>
</dbReference>
<protein>
    <submittedName>
        <fullName evidence="4">UDP-glucose 4-epimerase</fullName>
    </submittedName>
</protein>
<dbReference type="Pfam" id="PF01370">
    <property type="entry name" value="Epimerase"/>
    <property type="match status" value="1"/>
</dbReference>
<keyword evidence="5" id="KW-1185">Reference proteome</keyword>
<dbReference type="Gene3D" id="3.40.50.720">
    <property type="entry name" value="NAD(P)-binding Rossmann-like Domain"/>
    <property type="match status" value="1"/>
</dbReference>
<proteinExistence type="inferred from homology"/>
<dbReference type="InterPro" id="IPR036291">
    <property type="entry name" value="NAD(P)-bd_dom_sf"/>
</dbReference>
<evidence type="ECO:0000313" key="4">
    <source>
        <dbReference type="EMBL" id="GGA78501.1"/>
    </source>
</evidence>
<dbReference type="OrthoDB" id="9801056at2"/>
<evidence type="ECO:0000259" key="3">
    <source>
        <dbReference type="Pfam" id="PF01370"/>
    </source>
</evidence>
<evidence type="ECO:0000256" key="1">
    <source>
        <dbReference type="ARBA" id="ARBA00005125"/>
    </source>
</evidence>
<dbReference type="AlphaFoldDB" id="A0A8J2U5D8"/>
<organism evidence="4 5">
    <name type="scientific">Neiella marina</name>
    <dbReference type="NCBI Taxonomy" id="508461"/>
    <lineage>
        <taxon>Bacteria</taxon>
        <taxon>Pseudomonadati</taxon>
        <taxon>Pseudomonadota</taxon>
        <taxon>Gammaproteobacteria</taxon>
        <taxon>Alteromonadales</taxon>
        <taxon>Echinimonadaceae</taxon>
        <taxon>Neiella</taxon>
    </lineage>
</organism>
<gene>
    <name evidence="4" type="primary">rmd</name>
    <name evidence="4" type="ORF">GCM10011369_20500</name>
</gene>